<dbReference type="PANTHER" id="PTHR43591:SF24">
    <property type="entry name" value="2-METHOXY-6-POLYPRENYL-1,4-BENZOQUINOL METHYLASE, MITOCHONDRIAL"/>
    <property type="match status" value="1"/>
</dbReference>
<dbReference type="GO" id="GO:0008168">
    <property type="term" value="F:methyltransferase activity"/>
    <property type="evidence" value="ECO:0007669"/>
    <property type="project" value="UniProtKB-KW"/>
</dbReference>
<evidence type="ECO:0000256" key="1">
    <source>
        <dbReference type="SAM" id="MobiDB-lite"/>
    </source>
</evidence>
<proteinExistence type="predicted"/>
<sequence>MTTTAPATPTEGEFRQSYYGAGEHPDPEGELNRLRLQATASWPKEARVLREFGIRPDADLLEVGSGPGFTTELLLQEVPQGSVTCLELEPHQIAEATGYLQRRAASPPRIIEGSILDAPLPDASFDLVHARFVLQHVPDPVQALTEMRRLLRPGGRTVIVDIDDRLWGSVHPSADLPVIEKIIEGRVAMQAARGGDRLIGRRVPALLREAGYTDIRVEAVAVSSDELGMAALEPQLNVRSRYALMVDQNPEAAAAVAHVADLVDQFLALPDASAMLLVFMFTGVKPEQS</sequence>
<dbReference type="Gene3D" id="3.40.50.150">
    <property type="entry name" value="Vaccinia Virus protein VP39"/>
    <property type="match status" value="1"/>
</dbReference>
<dbReference type="EMBL" id="JBHSBN010000009">
    <property type="protein sequence ID" value="MFC4107444.1"/>
    <property type="molecule type" value="Genomic_DNA"/>
</dbReference>
<keyword evidence="3" id="KW-0489">Methyltransferase</keyword>
<dbReference type="PANTHER" id="PTHR43591">
    <property type="entry name" value="METHYLTRANSFERASE"/>
    <property type="match status" value="1"/>
</dbReference>
<feature type="domain" description="Methyltransferase type 11" evidence="2">
    <location>
        <begin position="61"/>
        <end position="159"/>
    </location>
</feature>
<comment type="caution">
    <text evidence="3">The sequence shown here is derived from an EMBL/GenBank/DDBJ whole genome shotgun (WGS) entry which is preliminary data.</text>
</comment>
<keyword evidence="4" id="KW-1185">Reference proteome</keyword>
<dbReference type="CDD" id="cd02440">
    <property type="entry name" value="AdoMet_MTases"/>
    <property type="match status" value="1"/>
</dbReference>
<dbReference type="RefSeq" id="WP_377546333.1">
    <property type="nucleotide sequence ID" value="NZ_JBHSBN010000009.1"/>
</dbReference>
<feature type="compositionally biased region" description="Low complexity" evidence="1">
    <location>
        <begin position="1"/>
        <end position="10"/>
    </location>
</feature>
<dbReference type="SUPFAM" id="SSF53335">
    <property type="entry name" value="S-adenosyl-L-methionine-dependent methyltransferases"/>
    <property type="match status" value="1"/>
</dbReference>
<accession>A0ABV8KN44</accession>
<organism evidence="3 4">
    <name type="scientific">Micromonospora zhanjiangensis</name>
    <dbReference type="NCBI Taxonomy" id="1522057"/>
    <lineage>
        <taxon>Bacteria</taxon>
        <taxon>Bacillati</taxon>
        <taxon>Actinomycetota</taxon>
        <taxon>Actinomycetes</taxon>
        <taxon>Micromonosporales</taxon>
        <taxon>Micromonosporaceae</taxon>
        <taxon>Micromonospora</taxon>
    </lineage>
</organism>
<dbReference type="InterPro" id="IPR013216">
    <property type="entry name" value="Methyltransf_11"/>
</dbReference>
<dbReference type="Proteomes" id="UP001595868">
    <property type="component" value="Unassembled WGS sequence"/>
</dbReference>
<name>A0ABV8KN44_9ACTN</name>
<dbReference type="Pfam" id="PF08241">
    <property type="entry name" value="Methyltransf_11"/>
    <property type="match status" value="1"/>
</dbReference>
<evidence type="ECO:0000259" key="2">
    <source>
        <dbReference type="Pfam" id="PF08241"/>
    </source>
</evidence>
<dbReference type="EC" id="2.1.1.-" evidence="3"/>
<feature type="region of interest" description="Disordered" evidence="1">
    <location>
        <begin position="1"/>
        <end position="29"/>
    </location>
</feature>
<reference evidence="4" key="1">
    <citation type="journal article" date="2019" name="Int. J. Syst. Evol. Microbiol.">
        <title>The Global Catalogue of Microorganisms (GCM) 10K type strain sequencing project: providing services to taxonomists for standard genome sequencing and annotation.</title>
        <authorList>
            <consortium name="The Broad Institute Genomics Platform"/>
            <consortium name="The Broad Institute Genome Sequencing Center for Infectious Disease"/>
            <person name="Wu L."/>
            <person name="Ma J."/>
        </authorList>
    </citation>
    <scope>NUCLEOTIDE SEQUENCE [LARGE SCALE GENOMIC DNA]</scope>
    <source>
        <strain evidence="4">2902at01</strain>
    </source>
</reference>
<dbReference type="InterPro" id="IPR029063">
    <property type="entry name" value="SAM-dependent_MTases_sf"/>
</dbReference>
<gene>
    <name evidence="3" type="ORF">ACFOX0_16120</name>
</gene>
<dbReference type="GO" id="GO:0032259">
    <property type="term" value="P:methylation"/>
    <property type="evidence" value="ECO:0007669"/>
    <property type="project" value="UniProtKB-KW"/>
</dbReference>
<evidence type="ECO:0000313" key="4">
    <source>
        <dbReference type="Proteomes" id="UP001595868"/>
    </source>
</evidence>
<evidence type="ECO:0000313" key="3">
    <source>
        <dbReference type="EMBL" id="MFC4107444.1"/>
    </source>
</evidence>
<keyword evidence="3" id="KW-0808">Transferase</keyword>
<protein>
    <submittedName>
        <fullName evidence="3">Class I SAM-dependent methyltransferase</fullName>
        <ecNumber evidence="3">2.1.1.-</ecNumber>
    </submittedName>
</protein>